<proteinExistence type="predicted"/>
<protein>
    <submittedName>
        <fullName evidence="3">Uncharacterized protein</fullName>
    </submittedName>
</protein>
<accession>A0AAV7SR23</accession>
<feature type="coiled-coil region" evidence="1">
    <location>
        <begin position="48"/>
        <end position="75"/>
    </location>
</feature>
<feature type="compositionally biased region" description="Polar residues" evidence="2">
    <location>
        <begin position="129"/>
        <end position="142"/>
    </location>
</feature>
<organism evidence="3 4">
    <name type="scientific">Pleurodeles waltl</name>
    <name type="common">Iberian ribbed newt</name>
    <dbReference type="NCBI Taxonomy" id="8319"/>
    <lineage>
        <taxon>Eukaryota</taxon>
        <taxon>Metazoa</taxon>
        <taxon>Chordata</taxon>
        <taxon>Craniata</taxon>
        <taxon>Vertebrata</taxon>
        <taxon>Euteleostomi</taxon>
        <taxon>Amphibia</taxon>
        <taxon>Batrachia</taxon>
        <taxon>Caudata</taxon>
        <taxon>Salamandroidea</taxon>
        <taxon>Salamandridae</taxon>
        <taxon>Pleurodelinae</taxon>
        <taxon>Pleurodeles</taxon>
    </lineage>
</organism>
<dbReference type="EMBL" id="JANPWB010000008">
    <property type="protein sequence ID" value="KAJ1166427.1"/>
    <property type="molecule type" value="Genomic_DNA"/>
</dbReference>
<evidence type="ECO:0000313" key="3">
    <source>
        <dbReference type="EMBL" id="KAJ1166427.1"/>
    </source>
</evidence>
<feature type="region of interest" description="Disordered" evidence="2">
    <location>
        <begin position="124"/>
        <end position="215"/>
    </location>
</feature>
<evidence type="ECO:0000256" key="2">
    <source>
        <dbReference type="SAM" id="MobiDB-lite"/>
    </source>
</evidence>
<reference evidence="3" key="1">
    <citation type="journal article" date="2022" name="bioRxiv">
        <title>Sequencing and chromosome-scale assembly of the giantPleurodeles waltlgenome.</title>
        <authorList>
            <person name="Brown T."/>
            <person name="Elewa A."/>
            <person name="Iarovenko S."/>
            <person name="Subramanian E."/>
            <person name="Araus A.J."/>
            <person name="Petzold A."/>
            <person name="Susuki M."/>
            <person name="Suzuki K.-i.T."/>
            <person name="Hayashi T."/>
            <person name="Toyoda A."/>
            <person name="Oliveira C."/>
            <person name="Osipova E."/>
            <person name="Leigh N.D."/>
            <person name="Simon A."/>
            <person name="Yun M.H."/>
        </authorList>
    </citation>
    <scope>NUCLEOTIDE SEQUENCE</scope>
    <source>
        <strain evidence="3">20211129_DDA</strain>
        <tissue evidence="3">Liver</tissue>
    </source>
</reference>
<comment type="caution">
    <text evidence="3">The sequence shown here is derived from an EMBL/GenBank/DDBJ whole genome shotgun (WGS) entry which is preliminary data.</text>
</comment>
<name>A0AAV7SR23_PLEWA</name>
<feature type="compositionally biased region" description="Basic residues" evidence="2">
    <location>
        <begin position="178"/>
        <end position="187"/>
    </location>
</feature>
<evidence type="ECO:0000313" key="4">
    <source>
        <dbReference type="Proteomes" id="UP001066276"/>
    </source>
</evidence>
<keyword evidence="1" id="KW-0175">Coiled coil</keyword>
<evidence type="ECO:0000256" key="1">
    <source>
        <dbReference type="SAM" id="Coils"/>
    </source>
</evidence>
<keyword evidence="4" id="KW-1185">Reference proteome</keyword>
<gene>
    <name evidence="3" type="ORF">NDU88_006831</name>
</gene>
<sequence>MLEEWAENSKHSSMNMMRILIKYASKDRKKIVEEIEKLSTEVLPLVSIEVFEEFKTSLDKRLEKLEEDITAKKQRKFIRDFKDYQSGRILSFHRKYDHMYGDNQKNVPENQSDVNIGDQIDEVEENDVSDSNQSDISDSVSGKSLEAEKSSNKSNFLKQFCLLNQGRTERKEPLPQRNRGRGMRGKGRGTTQRKYEEGKEDLRAGGVMTRARKGM</sequence>
<dbReference type="Proteomes" id="UP001066276">
    <property type="component" value="Chromosome 4_2"/>
</dbReference>
<dbReference type="AlphaFoldDB" id="A0AAV7SR23"/>
<feature type="compositionally biased region" description="Basic and acidic residues" evidence="2">
    <location>
        <begin position="193"/>
        <end position="203"/>
    </location>
</feature>